<dbReference type="PROSITE" id="PS51935">
    <property type="entry name" value="NLPC_P60"/>
    <property type="match status" value="1"/>
</dbReference>
<gene>
    <name evidence="7" type="ORF">KS419_18470</name>
</gene>
<keyword evidence="2" id="KW-0378">Hydrolase</keyword>
<dbReference type="InterPro" id="IPR002477">
    <property type="entry name" value="Peptidoglycan-bd-like"/>
</dbReference>
<sequence length="327" mass="34773">MKKYVLTLALAGALFVLPDNADAALGDQTLREGMRHGDVVELQEALRQRGYFTFHTSTGFFGTITTDSVRRFQRDAGITVDGIFGPQSFRALTGSNSSTSTSSNSSVQQTSATSQFSRTLREGMRGDDVVALQEALRQRGHFTHHTSTGFFGTITRDAVRSFQRSAGITVDGIAGPQTFRALNNTTASSGSSNVSAGHVSNPTNSASSTLNAVINTGKSLIGTPYVWAGSTPAGFDCSGFLQYVFAQHGISIPRTVATIHSATTRVSTPQVGDLVFFETYAPGPSHAGIYLGNGEFLHAGSSTGVTITKMSNSYWSQRYLGAGRINQ</sequence>
<feature type="region of interest" description="Disordered" evidence="4">
    <location>
        <begin position="94"/>
        <end position="120"/>
    </location>
</feature>
<dbReference type="PANTHER" id="PTHR47053">
    <property type="entry name" value="MUREIN DD-ENDOPEPTIDASE MEPH-RELATED"/>
    <property type="match status" value="1"/>
</dbReference>
<dbReference type="InterPro" id="IPR051202">
    <property type="entry name" value="Peptidase_C40"/>
</dbReference>
<evidence type="ECO:0000256" key="5">
    <source>
        <dbReference type="SAM" id="SignalP"/>
    </source>
</evidence>
<dbReference type="InterPro" id="IPR000064">
    <property type="entry name" value="NLP_P60_dom"/>
</dbReference>
<keyword evidence="5" id="KW-0732">Signal</keyword>
<dbReference type="Proteomes" id="UP000784880">
    <property type="component" value="Unassembled WGS sequence"/>
</dbReference>
<reference evidence="7 8" key="1">
    <citation type="submission" date="2021-06" db="EMBL/GenBank/DDBJ databases">
        <title>Bacillus sp. RD4P76, an endophyte from a halophyte.</title>
        <authorList>
            <person name="Sun J.-Q."/>
        </authorList>
    </citation>
    <scope>NUCLEOTIDE SEQUENCE [LARGE SCALE GENOMIC DNA]</scope>
    <source>
        <strain evidence="7 8">CGMCC 1.15917</strain>
    </source>
</reference>
<accession>A0ABS6JJ57</accession>
<dbReference type="Pfam" id="PF01471">
    <property type="entry name" value="PG_binding_1"/>
    <property type="match status" value="2"/>
</dbReference>
<protein>
    <submittedName>
        <fullName evidence="7">Peptidoglycan-binding protein</fullName>
    </submittedName>
</protein>
<evidence type="ECO:0000259" key="6">
    <source>
        <dbReference type="PROSITE" id="PS51935"/>
    </source>
</evidence>
<evidence type="ECO:0000256" key="4">
    <source>
        <dbReference type="SAM" id="MobiDB-lite"/>
    </source>
</evidence>
<feature type="compositionally biased region" description="Low complexity" evidence="4">
    <location>
        <begin position="94"/>
        <end position="117"/>
    </location>
</feature>
<dbReference type="PANTHER" id="PTHR47053:SF1">
    <property type="entry name" value="MUREIN DD-ENDOPEPTIDASE MEPH-RELATED"/>
    <property type="match status" value="1"/>
</dbReference>
<evidence type="ECO:0000256" key="3">
    <source>
        <dbReference type="ARBA" id="ARBA00022807"/>
    </source>
</evidence>
<feature type="region of interest" description="Disordered" evidence="4">
    <location>
        <begin position="185"/>
        <end position="205"/>
    </location>
</feature>
<feature type="signal peptide" evidence="5">
    <location>
        <begin position="1"/>
        <end position="23"/>
    </location>
</feature>
<keyword evidence="1" id="KW-0645">Protease</keyword>
<evidence type="ECO:0000313" key="7">
    <source>
        <dbReference type="EMBL" id="MBU9713716.1"/>
    </source>
</evidence>
<keyword evidence="8" id="KW-1185">Reference proteome</keyword>
<evidence type="ECO:0000256" key="1">
    <source>
        <dbReference type="ARBA" id="ARBA00022670"/>
    </source>
</evidence>
<comment type="caution">
    <text evidence="7">The sequence shown here is derived from an EMBL/GenBank/DDBJ whole genome shotgun (WGS) entry which is preliminary data.</text>
</comment>
<feature type="chain" id="PRO_5045445329" evidence="5">
    <location>
        <begin position="24"/>
        <end position="327"/>
    </location>
</feature>
<evidence type="ECO:0000313" key="8">
    <source>
        <dbReference type="Proteomes" id="UP000784880"/>
    </source>
</evidence>
<dbReference type="Pfam" id="PF00877">
    <property type="entry name" value="NLPC_P60"/>
    <property type="match status" value="1"/>
</dbReference>
<evidence type="ECO:0000256" key="2">
    <source>
        <dbReference type="ARBA" id="ARBA00022801"/>
    </source>
</evidence>
<proteinExistence type="predicted"/>
<name>A0ABS6JJ57_9BACI</name>
<organism evidence="7 8">
    <name type="scientific">Evansella tamaricis</name>
    <dbReference type="NCBI Taxonomy" id="2069301"/>
    <lineage>
        <taxon>Bacteria</taxon>
        <taxon>Bacillati</taxon>
        <taxon>Bacillota</taxon>
        <taxon>Bacilli</taxon>
        <taxon>Bacillales</taxon>
        <taxon>Bacillaceae</taxon>
        <taxon>Evansella</taxon>
    </lineage>
</organism>
<dbReference type="EMBL" id="JAHQCS010000150">
    <property type="protein sequence ID" value="MBU9713716.1"/>
    <property type="molecule type" value="Genomic_DNA"/>
</dbReference>
<dbReference type="RefSeq" id="WP_217067867.1">
    <property type="nucleotide sequence ID" value="NZ_JAHQCS010000150.1"/>
</dbReference>
<keyword evidence="3" id="KW-0788">Thiol protease</keyword>
<feature type="domain" description="NlpC/P60" evidence="6">
    <location>
        <begin position="207"/>
        <end position="326"/>
    </location>
</feature>